<dbReference type="AlphaFoldDB" id="A0AAW5WZZ9"/>
<keyword evidence="6" id="KW-0812">Transmembrane</keyword>
<feature type="domain" description="Gram-positive cocci surface proteins LPxTG" evidence="7">
    <location>
        <begin position="736"/>
        <end position="770"/>
    </location>
</feature>
<dbReference type="SUPFAM" id="SSF46997">
    <property type="entry name" value="Bacterial immunoglobulin/albumin-binding domains"/>
    <property type="match status" value="1"/>
</dbReference>
<comment type="caution">
    <text evidence="8">The sequence shown here is derived from an EMBL/GenBank/DDBJ whole genome shotgun (WGS) entry which is preliminary data.</text>
</comment>
<protein>
    <submittedName>
        <fullName evidence="8">LPXTG cell wall anchor domain-containing protein</fullName>
    </submittedName>
</protein>
<dbReference type="EMBL" id="JAKHEY010000013">
    <property type="protein sequence ID" value="MCZ9678864.1"/>
    <property type="molecule type" value="Genomic_DNA"/>
</dbReference>
<dbReference type="InterPro" id="IPR009063">
    <property type="entry name" value="Ig/albumin-bd_sf"/>
</dbReference>
<keyword evidence="3" id="KW-0732">Signal</keyword>
<proteinExistence type="predicted"/>
<feature type="compositionally biased region" description="Low complexity" evidence="5">
    <location>
        <begin position="711"/>
        <end position="723"/>
    </location>
</feature>
<evidence type="ECO:0000256" key="1">
    <source>
        <dbReference type="ARBA" id="ARBA00022512"/>
    </source>
</evidence>
<dbReference type="RefSeq" id="WP_270007663.1">
    <property type="nucleotide sequence ID" value="NZ_JAKHEY010000013.1"/>
</dbReference>
<keyword evidence="4" id="KW-0572">Peptidoglycan-anchor</keyword>
<evidence type="ECO:0000259" key="7">
    <source>
        <dbReference type="PROSITE" id="PS50847"/>
    </source>
</evidence>
<dbReference type="InterPro" id="IPR044024">
    <property type="entry name" value="aRib"/>
</dbReference>
<keyword evidence="6" id="KW-1133">Transmembrane helix</keyword>
<evidence type="ECO:0000256" key="2">
    <source>
        <dbReference type="ARBA" id="ARBA00022525"/>
    </source>
</evidence>
<keyword evidence="1" id="KW-0134">Cell wall</keyword>
<feature type="region of interest" description="Disordered" evidence="5">
    <location>
        <begin position="705"/>
        <end position="744"/>
    </location>
</feature>
<evidence type="ECO:0000256" key="5">
    <source>
        <dbReference type="SAM" id="MobiDB-lite"/>
    </source>
</evidence>
<accession>A0AAW5WZZ9</accession>
<organism evidence="8 9">
    <name type="scientific">Lactobacillus mulieris</name>
    <dbReference type="NCBI Taxonomy" id="2508708"/>
    <lineage>
        <taxon>Bacteria</taxon>
        <taxon>Bacillati</taxon>
        <taxon>Bacillota</taxon>
        <taxon>Bacilli</taxon>
        <taxon>Lactobacillales</taxon>
        <taxon>Lactobacillaceae</taxon>
        <taxon>Lactobacillus</taxon>
    </lineage>
</organism>
<reference evidence="8" key="1">
    <citation type="submission" date="2022-01" db="EMBL/GenBank/DDBJ databases">
        <title>STING isolate genome collection.</title>
        <authorList>
            <person name="France M."/>
            <person name="Rutt L."/>
            <person name="Humphrys M."/>
            <person name="Ravel J."/>
        </authorList>
    </citation>
    <scope>NUCLEOTIDE SEQUENCE</scope>
    <source>
        <strain evidence="8">C0081E5</strain>
    </source>
</reference>
<dbReference type="PROSITE" id="PS50847">
    <property type="entry name" value="GRAM_POS_ANCHORING"/>
    <property type="match status" value="1"/>
</dbReference>
<name>A0AAW5WZZ9_9LACO</name>
<feature type="transmembrane region" description="Helical" evidence="6">
    <location>
        <begin position="746"/>
        <end position="763"/>
    </location>
</feature>
<evidence type="ECO:0000256" key="4">
    <source>
        <dbReference type="ARBA" id="ARBA00023088"/>
    </source>
</evidence>
<keyword evidence="6" id="KW-0472">Membrane</keyword>
<dbReference type="Gene3D" id="3.10.20.890">
    <property type="match status" value="7"/>
</dbReference>
<dbReference type="Proteomes" id="UP001211566">
    <property type="component" value="Unassembled WGS sequence"/>
</dbReference>
<dbReference type="Gene3D" id="1.20.5.420">
    <property type="entry name" value="Immunoglobulin FC, subunit C"/>
    <property type="match status" value="1"/>
</dbReference>
<evidence type="ECO:0000256" key="6">
    <source>
        <dbReference type="SAM" id="Phobius"/>
    </source>
</evidence>
<dbReference type="Pfam" id="PF07554">
    <property type="entry name" value="FIVAR"/>
    <property type="match status" value="1"/>
</dbReference>
<gene>
    <name evidence="8" type="ORF">L2Z99_07305</name>
</gene>
<sequence length="770" mass="84685">DVEVKDNGRTIVTFEDGTQKELDRSETISYPDHTSGEALTFNDAQADQSLNNFDKVSVSDPDNLTDSEKNQVAENIKNANSDKHIADVEVKDNGRTIVTFEDGTQKELDRSETITYPDHTLGEALTFDDAQADQSLNNFDKISVSDPDNLTDSEKNQVAENIKKSNSDKHIADVEVKDNGRTIITFEDGTQKELDRSETITYPDHTSGEALTFDDAQADQSLNSFDKVEVSDPDKLTGSEKNQVAENIKNANSDKHIADVEVKDNGRTIITFEDGTQKELDRNETITYPDHTSGEALTFDDAQAEQSLNDFDKVSVSDPDNLTDSEKSQVAENIKKSNSDKHIADVEVKDNGRTIITFEDGTQKELDRSETITYPDHTSGEALTFDDAQAEQSLNDFDKVSVSDPDKLTDSEKNQVAENIKKSNGDKHIADVEVKDNGRTIITFEDGTQKELDRNETITYPDHTSGEALTFDDAQAEQSLNDFDKVSVSDPDNLTDSEKSQVAENIKKSNSDKHIADVEVKDNGRTIITFEDGTQKELDRSETITYPDHTSGEALTFDDAQAEQSLNDFDKVSVSDPDKLTDSEKNQVAENIKKSNGDKHIADVEVKDNGRTIITFEDGTQKELTPAQTIVEKLTETSVNKDDLKKEVAKKDQIHTSVAYVNGSAVNKKAYDEALAKAEAVLADENASQEDVDAALAGLISASQKLDGKESPATSISKSSITIQKEKKPKLETNQLPQTGSKESTASAYGLGIVALAFALLGFKKKKDEE</sequence>
<evidence type="ECO:0000256" key="3">
    <source>
        <dbReference type="ARBA" id="ARBA00022729"/>
    </source>
</evidence>
<keyword evidence="2" id="KW-0964">Secreted</keyword>
<dbReference type="InterPro" id="IPR019931">
    <property type="entry name" value="LPXTG_anchor"/>
</dbReference>
<evidence type="ECO:0000313" key="8">
    <source>
        <dbReference type="EMBL" id="MCZ9678864.1"/>
    </source>
</evidence>
<dbReference type="NCBIfam" id="TIGR01167">
    <property type="entry name" value="LPXTG_anchor"/>
    <property type="match status" value="1"/>
</dbReference>
<evidence type="ECO:0000313" key="9">
    <source>
        <dbReference type="Proteomes" id="UP001211566"/>
    </source>
</evidence>
<dbReference type="Pfam" id="PF00746">
    <property type="entry name" value="Gram_pos_anchor"/>
    <property type="match status" value="1"/>
</dbReference>
<feature type="non-terminal residue" evidence="8">
    <location>
        <position position="1"/>
    </location>
</feature>
<dbReference type="Pfam" id="PF18938">
    <property type="entry name" value="aRib"/>
    <property type="match status" value="7"/>
</dbReference>
<feature type="compositionally biased region" description="Polar residues" evidence="5">
    <location>
        <begin position="732"/>
        <end position="744"/>
    </location>
</feature>